<keyword evidence="2" id="KW-0479">Metal-binding</keyword>
<dbReference type="EMBL" id="PVEM01000006">
    <property type="protein sequence ID" value="PTD07599.1"/>
    <property type="molecule type" value="Genomic_DNA"/>
</dbReference>
<dbReference type="OrthoDB" id="5376052at2759"/>
<keyword evidence="10" id="KW-1185">Reference proteome</keyword>
<dbReference type="GO" id="GO:0005634">
    <property type="term" value="C:nucleus"/>
    <property type="evidence" value="ECO:0007669"/>
    <property type="project" value="UniProtKB-SubCell"/>
</dbReference>
<dbReference type="GO" id="GO:0008270">
    <property type="term" value="F:zinc ion binding"/>
    <property type="evidence" value="ECO:0007669"/>
    <property type="project" value="InterPro"/>
</dbReference>
<evidence type="ECO:0000313" key="8">
    <source>
        <dbReference type="EMBL" id="PTD07599.1"/>
    </source>
</evidence>
<dbReference type="Proteomes" id="UP000241587">
    <property type="component" value="Unassembled WGS sequence"/>
</dbReference>
<dbReference type="CDD" id="cd12148">
    <property type="entry name" value="fungal_TF_MHR"/>
    <property type="match status" value="1"/>
</dbReference>
<dbReference type="SMART" id="SM00906">
    <property type="entry name" value="Fungal_trans"/>
    <property type="match status" value="1"/>
</dbReference>
<dbReference type="Pfam" id="PF00172">
    <property type="entry name" value="Zn_clus"/>
    <property type="match status" value="1"/>
</dbReference>
<dbReference type="SUPFAM" id="SSF57701">
    <property type="entry name" value="Zn2/Cys6 DNA-binding domain"/>
    <property type="match status" value="1"/>
</dbReference>
<dbReference type="SMART" id="SM00066">
    <property type="entry name" value="GAL4"/>
    <property type="match status" value="1"/>
</dbReference>
<comment type="subcellular location">
    <subcellularLocation>
        <location evidence="1">Nucleus</location>
    </subcellularLocation>
</comment>
<evidence type="ECO:0000256" key="5">
    <source>
        <dbReference type="ARBA" id="ARBA00023242"/>
    </source>
</evidence>
<feature type="region of interest" description="Disordered" evidence="6">
    <location>
        <begin position="165"/>
        <end position="208"/>
    </location>
</feature>
<evidence type="ECO:0000256" key="4">
    <source>
        <dbReference type="ARBA" id="ARBA00023163"/>
    </source>
</evidence>
<keyword evidence="3" id="KW-0805">Transcription regulation</keyword>
<keyword evidence="5" id="KW-0539">Nucleus</keyword>
<dbReference type="PANTHER" id="PTHR47338:SF28">
    <property type="entry name" value="C6 TRANSCRIPTION FACTOR"/>
    <property type="match status" value="1"/>
</dbReference>
<proteinExistence type="predicted"/>
<reference evidence="9" key="2">
    <citation type="submission" date="2020-11" db="EMBL/GenBank/DDBJ databases">
        <title>The chromosome-scale genome resource for two endophytic Fusarium species: F. culmorum and F. pseudograminearum.</title>
        <authorList>
            <person name="Yuan Z."/>
        </authorList>
    </citation>
    <scope>NUCLEOTIDE SEQUENCE</scope>
    <source>
        <strain evidence="9">Class2-1B</strain>
    </source>
</reference>
<evidence type="ECO:0000313" key="9">
    <source>
        <dbReference type="EMBL" id="QPC59309.1"/>
    </source>
</evidence>
<accession>A0A2T4GVR1</accession>
<evidence type="ECO:0000256" key="1">
    <source>
        <dbReference type="ARBA" id="ARBA00004123"/>
    </source>
</evidence>
<reference evidence="8 10" key="1">
    <citation type="submission" date="2018-02" db="EMBL/GenBank/DDBJ databases">
        <title>Fusarium culmorum secondary metabolites in fungal-bacterial-plant interactions.</title>
        <authorList>
            <person name="Schmidt R."/>
        </authorList>
    </citation>
    <scope>NUCLEOTIDE SEQUENCE [LARGE SCALE GENOMIC DNA]</scope>
    <source>
        <strain evidence="8 10">PV</strain>
    </source>
</reference>
<dbReference type="InterPro" id="IPR001138">
    <property type="entry name" value="Zn2Cys6_DnaBD"/>
</dbReference>
<dbReference type="GO" id="GO:0003677">
    <property type="term" value="F:DNA binding"/>
    <property type="evidence" value="ECO:0007669"/>
    <property type="project" value="InterPro"/>
</dbReference>
<evidence type="ECO:0000259" key="7">
    <source>
        <dbReference type="PROSITE" id="PS50048"/>
    </source>
</evidence>
<dbReference type="EMBL" id="CP064747">
    <property type="protein sequence ID" value="QPC59309.1"/>
    <property type="molecule type" value="Genomic_DNA"/>
</dbReference>
<protein>
    <recommendedName>
        <fullName evidence="7">Zn(2)-C6 fungal-type domain-containing protein</fullName>
    </recommendedName>
</protein>
<organism evidence="8 10">
    <name type="scientific">Fusarium culmorum</name>
    <dbReference type="NCBI Taxonomy" id="5516"/>
    <lineage>
        <taxon>Eukaryota</taxon>
        <taxon>Fungi</taxon>
        <taxon>Dikarya</taxon>
        <taxon>Ascomycota</taxon>
        <taxon>Pezizomycotina</taxon>
        <taxon>Sordariomycetes</taxon>
        <taxon>Hypocreomycetidae</taxon>
        <taxon>Hypocreales</taxon>
        <taxon>Nectriaceae</taxon>
        <taxon>Fusarium</taxon>
    </lineage>
</organism>
<evidence type="ECO:0000256" key="6">
    <source>
        <dbReference type="SAM" id="MobiDB-lite"/>
    </source>
</evidence>
<evidence type="ECO:0000313" key="10">
    <source>
        <dbReference type="Proteomes" id="UP000241587"/>
    </source>
</evidence>
<dbReference type="Pfam" id="PF04082">
    <property type="entry name" value="Fungal_trans"/>
    <property type="match status" value="1"/>
</dbReference>
<dbReference type="InterPro" id="IPR050815">
    <property type="entry name" value="TF_fung"/>
</dbReference>
<feature type="compositionally biased region" description="Basic residues" evidence="6">
    <location>
        <begin position="39"/>
        <end position="49"/>
    </location>
</feature>
<dbReference type="CDD" id="cd00067">
    <property type="entry name" value="GAL4"/>
    <property type="match status" value="1"/>
</dbReference>
<feature type="domain" description="Zn(2)-C6 fungal-type" evidence="7">
    <location>
        <begin position="51"/>
        <end position="81"/>
    </location>
</feature>
<sequence length="758" mass="84150">MTMTSISGPSMAEEEANSTLSNDDGSSGDDSRLAGAGPSKKRRREKHQKISCEMCKTRKVKCDRAEPACSWCARHNKACVYLERQRPGAGRNGFSIELEAKVNRIDALLQALGRRVEEHIVQDHSSVLSPGVSSTNVNGYNASQLDSRLTPATLPRHSSFSQAKSPAITSPWQANNSNQSTSHLSVQTQQQGVSAPTPTHTNISIPTSIGRNPSVQSYTIDLPPHDIIYSLVDLYFKHCGTWCPILERKTIFATFFGSTSMEEPDRILLYAIVATTLRFLKDPRLSPEMSAYYHSVAKHTVQLYAMEHTTVPALRALVIITLDELGTSNGPRGWNLLSLLAQNARQLGLCEESSVFLSAEAPDVTHTASSHRVAAGKPESWIEDEGRRRLYWMIYLLDRYATIATPTFDFILDDTKIYRFLPCSYDLFSKNVPVETRSLSSCNNKQSPIMTYLVNKPENLGSFAYHCEILVILSRIHEFLKTPVDVTSPSDMAEWRNTYRNLDRTLDGWLQSLPSEYSKISALCHSDPASRVANWFMLHSAYVTAAVRLHSSAAYPTVRSHIFVPSHYAMQRCLSAVQSLGDITRDVLEADGLNLLGPSFAFSLWVAARLLLVHAATVGCAVDSQIDFFIETLRDVGQHWEVANNYSKILQRVVQRARQGDMGFSSMRRSAYDLVTLTSTARHSGLEATSTQATSLSELDNIDVFEFFNYPRTSACSNAQSQLQLQPIRTPALGPESSRGNGVPDPEADWLAFGSPYT</sequence>
<gene>
    <name evidence="8" type="ORF">FCULG_00005683</name>
    <name evidence="9" type="ORF">HYE67_001540</name>
</gene>
<dbReference type="PROSITE" id="PS00463">
    <property type="entry name" value="ZN2_CY6_FUNGAL_1"/>
    <property type="match status" value="1"/>
</dbReference>
<dbReference type="OMA" id="QYWEVAN"/>
<dbReference type="AlphaFoldDB" id="A0A2T4GVR1"/>
<evidence type="ECO:0000256" key="2">
    <source>
        <dbReference type="ARBA" id="ARBA00022723"/>
    </source>
</evidence>
<dbReference type="InterPro" id="IPR007219">
    <property type="entry name" value="XnlR_reg_dom"/>
</dbReference>
<dbReference type="InterPro" id="IPR036864">
    <property type="entry name" value="Zn2-C6_fun-type_DNA-bd_sf"/>
</dbReference>
<dbReference type="PANTHER" id="PTHR47338">
    <property type="entry name" value="ZN(II)2CYS6 TRANSCRIPTION FACTOR (EUROFUNG)-RELATED"/>
    <property type="match status" value="1"/>
</dbReference>
<keyword evidence="4" id="KW-0804">Transcription</keyword>
<name>A0A2T4GVR1_FUSCU</name>
<dbReference type="GO" id="GO:0006351">
    <property type="term" value="P:DNA-templated transcription"/>
    <property type="evidence" value="ECO:0007669"/>
    <property type="project" value="InterPro"/>
</dbReference>
<evidence type="ECO:0000256" key="3">
    <source>
        <dbReference type="ARBA" id="ARBA00023015"/>
    </source>
</evidence>
<dbReference type="Proteomes" id="UP000663297">
    <property type="component" value="Chromosome 1"/>
</dbReference>
<dbReference type="Gene3D" id="4.10.240.10">
    <property type="entry name" value="Zn(2)-C6 fungal-type DNA-binding domain"/>
    <property type="match status" value="1"/>
</dbReference>
<feature type="region of interest" description="Disordered" evidence="6">
    <location>
        <begin position="1"/>
        <end position="49"/>
    </location>
</feature>
<feature type="region of interest" description="Disordered" evidence="6">
    <location>
        <begin position="730"/>
        <end position="758"/>
    </location>
</feature>
<dbReference type="PROSITE" id="PS50048">
    <property type="entry name" value="ZN2_CY6_FUNGAL_2"/>
    <property type="match status" value="1"/>
</dbReference>
<dbReference type="GO" id="GO:0000981">
    <property type="term" value="F:DNA-binding transcription factor activity, RNA polymerase II-specific"/>
    <property type="evidence" value="ECO:0007669"/>
    <property type="project" value="InterPro"/>
</dbReference>